<protein>
    <submittedName>
        <fullName evidence="2">Uncharacterized protein</fullName>
    </submittedName>
</protein>
<organism evidence="2 3">
    <name type="scientific">Geomesophilobacter sediminis</name>
    <dbReference type="NCBI Taxonomy" id="2798584"/>
    <lineage>
        <taxon>Bacteria</taxon>
        <taxon>Pseudomonadati</taxon>
        <taxon>Thermodesulfobacteriota</taxon>
        <taxon>Desulfuromonadia</taxon>
        <taxon>Geobacterales</taxon>
        <taxon>Geobacteraceae</taxon>
        <taxon>Geomesophilobacter</taxon>
    </lineage>
</organism>
<accession>A0A8J7JER2</accession>
<keyword evidence="3" id="KW-1185">Reference proteome</keyword>
<dbReference type="Proteomes" id="UP000636888">
    <property type="component" value="Unassembled WGS sequence"/>
</dbReference>
<evidence type="ECO:0000313" key="3">
    <source>
        <dbReference type="Proteomes" id="UP000636888"/>
    </source>
</evidence>
<sequence length="97" mass="11213">MDCELLECCQFFDDHMKDLPKSAEFIKNRLCHGDFQSCSRYRIYKKFGRDDIPPFLYLSDAKQAQKAARCLRERHRQEGADQADGAPDPEKGGDPKN</sequence>
<feature type="region of interest" description="Disordered" evidence="1">
    <location>
        <begin position="69"/>
        <end position="97"/>
    </location>
</feature>
<proteinExistence type="predicted"/>
<evidence type="ECO:0000256" key="1">
    <source>
        <dbReference type="SAM" id="MobiDB-lite"/>
    </source>
</evidence>
<reference evidence="2" key="1">
    <citation type="submission" date="2020-12" db="EMBL/GenBank/DDBJ databases">
        <title>Geomonas sp. Red875, isolated from river sediment.</title>
        <authorList>
            <person name="Xu Z."/>
            <person name="Zhang Z."/>
            <person name="Masuda Y."/>
            <person name="Itoh H."/>
            <person name="Senoo K."/>
        </authorList>
    </citation>
    <scope>NUCLEOTIDE SEQUENCE</scope>
    <source>
        <strain evidence="2">Red875</strain>
    </source>
</reference>
<evidence type="ECO:0000313" key="2">
    <source>
        <dbReference type="EMBL" id="MBJ6725796.1"/>
    </source>
</evidence>
<dbReference type="RefSeq" id="WP_199384685.1">
    <property type="nucleotide sequence ID" value="NZ_JAEMHM010000010.1"/>
</dbReference>
<dbReference type="AlphaFoldDB" id="A0A8J7JER2"/>
<dbReference type="EMBL" id="JAEMHM010000010">
    <property type="protein sequence ID" value="MBJ6725796.1"/>
    <property type="molecule type" value="Genomic_DNA"/>
</dbReference>
<comment type="caution">
    <text evidence="2">The sequence shown here is derived from an EMBL/GenBank/DDBJ whole genome shotgun (WGS) entry which is preliminary data.</text>
</comment>
<name>A0A8J7JER2_9BACT</name>
<feature type="compositionally biased region" description="Basic and acidic residues" evidence="1">
    <location>
        <begin position="88"/>
        <end position="97"/>
    </location>
</feature>
<gene>
    <name evidence="2" type="ORF">JFN93_13835</name>
</gene>